<dbReference type="EMBL" id="PKPP01002630">
    <property type="protein sequence ID" value="PWA74051.1"/>
    <property type="molecule type" value="Genomic_DNA"/>
</dbReference>
<reference evidence="3 4" key="1">
    <citation type="journal article" date="2018" name="Mol. Plant">
        <title>The genome of Artemisia annua provides insight into the evolution of Asteraceae family and artemisinin biosynthesis.</title>
        <authorList>
            <person name="Shen Q."/>
            <person name="Zhang L."/>
            <person name="Liao Z."/>
            <person name="Wang S."/>
            <person name="Yan T."/>
            <person name="Shi P."/>
            <person name="Liu M."/>
            <person name="Fu X."/>
            <person name="Pan Q."/>
            <person name="Wang Y."/>
            <person name="Lv Z."/>
            <person name="Lu X."/>
            <person name="Zhang F."/>
            <person name="Jiang W."/>
            <person name="Ma Y."/>
            <person name="Chen M."/>
            <person name="Hao X."/>
            <person name="Li L."/>
            <person name="Tang Y."/>
            <person name="Lv G."/>
            <person name="Zhou Y."/>
            <person name="Sun X."/>
            <person name="Brodelius P.E."/>
            <person name="Rose J.K.C."/>
            <person name="Tang K."/>
        </authorList>
    </citation>
    <scope>NUCLEOTIDE SEQUENCE [LARGE SCALE GENOMIC DNA]</scope>
    <source>
        <strain evidence="4">cv. Huhao1</strain>
        <tissue evidence="3">Leaf</tissue>
    </source>
</reference>
<dbReference type="Proteomes" id="UP000245207">
    <property type="component" value="Unassembled WGS sequence"/>
</dbReference>
<feature type="compositionally biased region" description="Acidic residues" evidence="1">
    <location>
        <begin position="51"/>
        <end position="80"/>
    </location>
</feature>
<keyword evidence="2" id="KW-1133">Transmembrane helix</keyword>
<sequence>MDNQSTNNLPEENFSQDANQTKETKGNPEKAEMNGSANKEEEIDQKSDEVKEADDEYSDDEMTVSNEESSEEEDDDDDDLYPPYSIIIDFFFIYSFSSLIFLIRSSNKECPVCGSDCPNQHATLEDGNYDKIIAAFFPQ</sequence>
<comment type="caution">
    <text evidence="3">The sequence shown here is derived from an EMBL/GenBank/DDBJ whole genome shotgun (WGS) entry which is preliminary data.</text>
</comment>
<name>A0A2U1NKP9_ARTAN</name>
<feature type="region of interest" description="Disordered" evidence="1">
    <location>
        <begin position="1"/>
        <end position="81"/>
    </location>
</feature>
<keyword evidence="2" id="KW-0472">Membrane</keyword>
<dbReference type="AlphaFoldDB" id="A0A2U1NKP9"/>
<protein>
    <submittedName>
        <fullName evidence="3">Uncharacterized protein</fullName>
    </submittedName>
</protein>
<keyword evidence="2" id="KW-0812">Transmembrane</keyword>
<feature type="compositionally biased region" description="Basic and acidic residues" evidence="1">
    <location>
        <begin position="20"/>
        <end position="50"/>
    </location>
</feature>
<dbReference type="OrthoDB" id="337575at2759"/>
<feature type="compositionally biased region" description="Polar residues" evidence="1">
    <location>
        <begin position="1"/>
        <end position="19"/>
    </location>
</feature>
<evidence type="ECO:0000313" key="4">
    <source>
        <dbReference type="Proteomes" id="UP000245207"/>
    </source>
</evidence>
<organism evidence="3 4">
    <name type="scientific">Artemisia annua</name>
    <name type="common">Sweet wormwood</name>
    <dbReference type="NCBI Taxonomy" id="35608"/>
    <lineage>
        <taxon>Eukaryota</taxon>
        <taxon>Viridiplantae</taxon>
        <taxon>Streptophyta</taxon>
        <taxon>Embryophyta</taxon>
        <taxon>Tracheophyta</taxon>
        <taxon>Spermatophyta</taxon>
        <taxon>Magnoliopsida</taxon>
        <taxon>eudicotyledons</taxon>
        <taxon>Gunneridae</taxon>
        <taxon>Pentapetalae</taxon>
        <taxon>asterids</taxon>
        <taxon>campanulids</taxon>
        <taxon>Asterales</taxon>
        <taxon>Asteraceae</taxon>
        <taxon>Asteroideae</taxon>
        <taxon>Anthemideae</taxon>
        <taxon>Artemisiinae</taxon>
        <taxon>Artemisia</taxon>
    </lineage>
</organism>
<proteinExistence type="predicted"/>
<evidence type="ECO:0000256" key="2">
    <source>
        <dbReference type="SAM" id="Phobius"/>
    </source>
</evidence>
<keyword evidence="4" id="KW-1185">Reference proteome</keyword>
<feature type="transmembrane region" description="Helical" evidence="2">
    <location>
        <begin position="84"/>
        <end position="103"/>
    </location>
</feature>
<evidence type="ECO:0000256" key="1">
    <source>
        <dbReference type="SAM" id="MobiDB-lite"/>
    </source>
</evidence>
<accession>A0A2U1NKP9</accession>
<evidence type="ECO:0000313" key="3">
    <source>
        <dbReference type="EMBL" id="PWA74051.1"/>
    </source>
</evidence>
<gene>
    <name evidence="3" type="ORF">CTI12_AA259180</name>
</gene>